<evidence type="ECO:0000256" key="2">
    <source>
        <dbReference type="PROSITE-ProRule" id="PRU00591"/>
    </source>
</evidence>
<dbReference type="Proteomes" id="UP000016491">
    <property type="component" value="Unassembled WGS sequence"/>
</dbReference>
<feature type="repeat" description="Cell wall-binding" evidence="2">
    <location>
        <begin position="320"/>
        <end position="339"/>
    </location>
</feature>
<feature type="signal peptide" evidence="3">
    <location>
        <begin position="1"/>
        <end position="27"/>
    </location>
</feature>
<name>A0ABC9TSF3_CLOSY</name>
<evidence type="ECO:0000313" key="5">
    <source>
        <dbReference type="Proteomes" id="UP000016491"/>
    </source>
</evidence>
<dbReference type="RefSeq" id="WP_021641508.1">
    <property type="nucleotide sequence ID" value="NZ_KE992859.1"/>
</dbReference>
<evidence type="ECO:0000313" key="4">
    <source>
        <dbReference type="EMBL" id="ERI74166.1"/>
    </source>
</evidence>
<sequence>MFKNKRWMVFMAGVLVFTTCFPMTAEAAARKQETRVPVETVTINVESAVREGDMSGYIMITKDSDSYSVGNYEWSGMKNEEGWQIGDKPKVKISLHARAGYYFNKTNGKGKVTVYGADYNSARIADNKETLIITVTLPTVAGKYDKPDDAWWDDDYSNGNARWEAIKGISAYELVLYRDGNKICELEKVIGTSYDFYPYMVQEGTYVFHVRGIPKDSEEASYIWPTAWTKSDGLRLKSRETPDRRYGWYAASNGGKRPVHGWQKSDGGWWFQEEDGTYPSNTWKEIDGKWYLFDPAGYMLTGWQKWQGHQYVLSEDGAMRTGWVWDNRNWYYFGNDGAAVTGWNNIDGKIYYMNDRYAALSGWWLLDGKWHYFDTSTRQMLHDAWIDGYYVDSSGVWKP</sequence>
<dbReference type="EMBL" id="AWSU01000342">
    <property type="protein sequence ID" value="ERI74166.1"/>
    <property type="molecule type" value="Genomic_DNA"/>
</dbReference>
<organism evidence="4 5">
    <name type="scientific">[Clostridium] symbiosum ATCC 14940</name>
    <dbReference type="NCBI Taxonomy" id="411472"/>
    <lineage>
        <taxon>Bacteria</taxon>
        <taxon>Bacillati</taxon>
        <taxon>Bacillota</taxon>
        <taxon>Clostridia</taxon>
        <taxon>Lachnospirales</taxon>
        <taxon>Lachnospiraceae</taxon>
        <taxon>Otoolea</taxon>
    </lineage>
</organism>
<comment type="caution">
    <text evidence="4">The sequence shown here is derived from an EMBL/GenBank/DDBJ whole genome shotgun (WGS) entry which is preliminary data.</text>
</comment>
<evidence type="ECO:0000256" key="1">
    <source>
        <dbReference type="ARBA" id="ARBA00022737"/>
    </source>
</evidence>
<accession>A0ABC9TSF3</accession>
<dbReference type="SUPFAM" id="SSF69360">
    <property type="entry name" value="Cell wall binding repeat"/>
    <property type="match status" value="1"/>
</dbReference>
<keyword evidence="3" id="KW-0732">Signal</keyword>
<dbReference type="Pfam" id="PF19127">
    <property type="entry name" value="Choline_bind_3"/>
    <property type="match status" value="2"/>
</dbReference>
<dbReference type="Gene3D" id="2.10.270.10">
    <property type="entry name" value="Cholin Binding"/>
    <property type="match status" value="2"/>
</dbReference>
<keyword evidence="1" id="KW-0677">Repeat</keyword>
<feature type="chain" id="PRO_5044776738" evidence="3">
    <location>
        <begin position="28"/>
        <end position="399"/>
    </location>
</feature>
<gene>
    <name evidence="4" type="ORF">CLOSYM_04286</name>
</gene>
<feature type="repeat" description="Cell wall-binding" evidence="2">
    <location>
        <begin position="280"/>
        <end position="299"/>
    </location>
</feature>
<reference evidence="4 5" key="1">
    <citation type="submission" date="2013-07" db="EMBL/GenBank/DDBJ databases">
        <authorList>
            <person name="Weinstock G."/>
            <person name="Sodergren E."/>
            <person name="Wylie T."/>
            <person name="Fulton L."/>
            <person name="Fulton R."/>
            <person name="Fronick C."/>
            <person name="O'Laughlin M."/>
            <person name="Godfrey J."/>
            <person name="Miner T."/>
            <person name="Herter B."/>
            <person name="Appelbaum E."/>
            <person name="Cordes M."/>
            <person name="Lek S."/>
            <person name="Wollam A."/>
            <person name="Pepin K.H."/>
            <person name="Palsikar V.B."/>
            <person name="Mitreva M."/>
            <person name="Wilson R.K."/>
        </authorList>
    </citation>
    <scope>NUCLEOTIDE SEQUENCE [LARGE SCALE GENOMIC DNA]</scope>
    <source>
        <strain evidence="4 5">ATCC 14940</strain>
    </source>
</reference>
<evidence type="ECO:0000256" key="3">
    <source>
        <dbReference type="SAM" id="SignalP"/>
    </source>
</evidence>
<dbReference type="AlphaFoldDB" id="A0ABC9TSF3"/>
<dbReference type="PROSITE" id="PS51170">
    <property type="entry name" value="CW"/>
    <property type="match status" value="2"/>
</dbReference>
<protein>
    <submittedName>
        <fullName evidence="4">Cell wall-binding repeat protein</fullName>
    </submittedName>
</protein>
<dbReference type="InterPro" id="IPR018337">
    <property type="entry name" value="Cell_wall/Cho-bd_repeat"/>
</dbReference>
<proteinExistence type="predicted"/>